<evidence type="ECO:0000313" key="1">
    <source>
        <dbReference type="EMBL" id="PJF16725.1"/>
    </source>
</evidence>
<evidence type="ECO:0000313" key="2">
    <source>
        <dbReference type="Proteomes" id="UP000240830"/>
    </source>
</evidence>
<dbReference type="AlphaFoldDB" id="A0A2H9TG75"/>
<evidence type="ECO:0008006" key="3">
    <source>
        <dbReference type="Google" id="ProtNLM"/>
    </source>
</evidence>
<proteinExistence type="predicted"/>
<dbReference type="EMBL" id="MTSL01000208">
    <property type="protein sequence ID" value="PJF16725.1"/>
    <property type="molecule type" value="Genomic_DNA"/>
</dbReference>
<accession>A0A2H9TG75</accession>
<dbReference type="Proteomes" id="UP000240830">
    <property type="component" value="Unassembled WGS sequence"/>
</dbReference>
<keyword evidence="2" id="KW-1185">Reference proteome</keyword>
<gene>
    <name evidence="1" type="ORF">PSACC_03491</name>
</gene>
<protein>
    <recommendedName>
        <fullName evidence="3">MICOS complex subunit</fullName>
    </recommendedName>
</protein>
<name>A0A2H9TG75_9FUNG</name>
<reference evidence="1 2" key="1">
    <citation type="submission" date="2016-10" db="EMBL/GenBank/DDBJ databases">
        <title>The genome of Paramicrosporidium saccamoebae is the missing link in understanding Cryptomycota and Microsporidia evolution.</title>
        <authorList>
            <person name="Quandt C.A."/>
            <person name="Beaudet D."/>
            <person name="Corsaro D."/>
            <person name="Michel R."/>
            <person name="Corradi N."/>
            <person name="James T."/>
        </authorList>
    </citation>
    <scope>NUCLEOTIDE SEQUENCE [LARGE SCALE GENOMIC DNA]</scope>
    <source>
        <strain evidence="1 2">KSL3</strain>
    </source>
</reference>
<organism evidence="1 2">
    <name type="scientific">Paramicrosporidium saccamoebae</name>
    <dbReference type="NCBI Taxonomy" id="1246581"/>
    <lineage>
        <taxon>Eukaryota</taxon>
        <taxon>Fungi</taxon>
        <taxon>Fungi incertae sedis</taxon>
        <taxon>Cryptomycota</taxon>
        <taxon>Cryptomycota incertae sedis</taxon>
        <taxon>Paramicrosporidium</taxon>
    </lineage>
</organism>
<sequence>MNSSQKSDALPSPPSRYYDDLDEFGYDRKLPPSLEHEFHFEPNILSEKLVLLQRFIHENHGTVEYYIDRTVDSLFYTERQVLRGFRWLREDMPSMILPSAQVAASASLGYFANHPTPLGTRLFFTTSMGLMAGFLVFPSWRRRTAELAQHHIVEPLPAVQNALVTTRRGYNGFVMYWVSVWDSYDHAVASVKNKLADTRYRIISFFKPPRSNP</sequence>
<comment type="caution">
    <text evidence="1">The sequence shown here is derived from an EMBL/GenBank/DDBJ whole genome shotgun (WGS) entry which is preliminary data.</text>
</comment>